<evidence type="ECO:0000313" key="10">
    <source>
        <dbReference type="EMBL" id="CAF4697229.1"/>
    </source>
</evidence>
<evidence type="ECO:0000313" key="3">
    <source>
        <dbReference type="EMBL" id="CAF3416831.1"/>
    </source>
</evidence>
<dbReference type="EMBL" id="CAJNYV010000272">
    <property type="protein sequence ID" value="CAF3353447.1"/>
    <property type="molecule type" value="Genomic_DNA"/>
</dbReference>
<dbReference type="EMBL" id="CAJOBS010000168">
    <property type="protein sequence ID" value="CAF4513252.1"/>
    <property type="molecule type" value="Genomic_DNA"/>
</dbReference>
<dbReference type="EMBL" id="CAJNYT010002575">
    <property type="protein sequence ID" value="CAF3477461.1"/>
    <property type="molecule type" value="Genomic_DNA"/>
</dbReference>
<name>A0A821I9E5_9BILA</name>
<organism evidence="10 11">
    <name type="scientific">Rotaria socialis</name>
    <dbReference type="NCBI Taxonomy" id="392032"/>
    <lineage>
        <taxon>Eukaryota</taxon>
        <taxon>Metazoa</taxon>
        <taxon>Spiralia</taxon>
        <taxon>Gnathifera</taxon>
        <taxon>Rotifera</taxon>
        <taxon>Eurotatoria</taxon>
        <taxon>Bdelloidea</taxon>
        <taxon>Philodinida</taxon>
        <taxon>Philodinidae</taxon>
        <taxon>Rotaria</taxon>
    </lineage>
</organism>
<dbReference type="Proteomes" id="UP000663838">
    <property type="component" value="Unassembled WGS sequence"/>
</dbReference>
<evidence type="ECO:0000313" key="4">
    <source>
        <dbReference type="EMBL" id="CAF3477461.1"/>
    </source>
</evidence>
<dbReference type="Proteomes" id="UP000663848">
    <property type="component" value="Unassembled WGS sequence"/>
</dbReference>
<evidence type="ECO:0000313" key="2">
    <source>
        <dbReference type="EMBL" id="CAF3353447.1"/>
    </source>
</evidence>
<evidence type="ECO:0000313" key="1">
    <source>
        <dbReference type="EMBL" id="CAF3333598.1"/>
    </source>
</evidence>
<dbReference type="EMBL" id="CAJOBP010034384">
    <property type="protein sequence ID" value="CAF4697229.1"/>
    <property type="molecule type" value="Genomic_DNA"/>
</dbReference>
<dbReference type="EMBL" id="CAJOBR010000049">
    <property type="protein sequence ID" value="CAF4455480.1"/>
    <property type="molecule type" value="Genomic_DNA"/>
</dbReference>
<dbReference type="Proteomes" id="UP000663833">
    <property type="component" value="Unassembled WGS sequence"/>
</dbReference>
<gene>
    <name evidence="5" type="ORF">FME351_LOCUS26862</name>
    <name evidence="4" type="ORF">GRG538_LOCUS16101</name>
    <name evidence="6" type="ORF">HFQ381_LOCUS1745</name>
    <name evidence="2" type="ORF">KIK155_LOCUS3819</name>
    <name evidence="3" type="ORF">LUA448_LOCUS19051</name>
    <name evidence="8" type="ORF">QYT958_LOCUS983</name>
    <name evidence="1" type="ORF">TIS948_LOCUS21621</name>
    <name evidence="9" type="ORF">TOA249_LOCUS4427</name>
    <name evidence="7" type="ORF">TSG867_LOCUS7974</name>
    <name evidence="10" type="ORF">UJA718_LOCUS36056</name>
</gene>
<evidence type="ECO:0000313" key="5">
    <source>
        <dbReference type="EMBL" id="CAF3688224.1"/>
    </source>
</evidence>
<keyword evidence="11" id="KW-1185">Reference proteome</keyword>
<dbReference type="Proteomes" id="UP000663862">
    <property type="component" value="Unassembled WGS sequence"/>
</dbReference>
<proteinExistence type="predicted"/>
<dbReference type="EMBL" id="CAJNXB010003744">
    <property type="protein sequence ID" value="CAF3333598.1"/>
    <property type="molecule type" value="Genomic_DNA"/>
</dbReference>
<accession>A0A821I9E5</accession>
<dbReference type="EMBL" id="CAJNYU010003629">
    <property type="protein sequence ID" value="CAF3688224.1"/>
    <property type="molecule type" value="Genomic_DNA"/>
</dbReference>
<evidence type="ECO:0000313" key="8">
    <source>
        <dbReference type="EMBL" id="CAF4455480.1"/>
    </source>
</evidence>
<dbReference type="EMBL" id="CAJOBQ010000321">
    <property type="protein sequence ID" value="CAF4327341.1"/>
    <property type="molecule type" value="Genomic_DNA"/>
</dbReference>
<dbReference type="Proteomes" id="UP000663869">
    <property type="component" value="Unassembled WGS sequence"/>
</dbReference>
<dbReference type="Proteomes" id="UP000663851">
    <property type="component" value="Unassembled WGS sequence"/>
</dbReference>
<sequence length="67" mass="7406">MGDQSEKSSTMNQFQGVTTYLAIDGDEIQLSQVPNDRQKPFTFRNQIGQIVQETSMSVVITAVTQPA</sequence>
<dbReference type="Proteomes" id="UP000663873">
    <property type="component" value="Unassembled WGS sequence"/>
</dbReference>
<dbReference type="AlphaFoldDB" id="A0A821I9E5"/>
<reference evidence="10" key="1">
    <citation type="submission" date="2021-02" db="EMBL/GenBank/DDBJ databases">
        <authorList>
            <person name="Nowell W R."/>
        </authorList>
    </citation>
    <scope>NUCLEOTIDE SEQUENCE</scope>
</reference>
<dbReference type="EMBL" id="CAJNYD010002402">
    <property type="protein sequence ID" value="CAF3416831.1"/>
    <property type="molecule type" value="Genomic_DNA"/>
</dbReference>
<evidence type="ECO:0000313" key="11">
    <source>
        <dbReference type="Proteomes" id="UP000663873"/>
    </source>
</evidence>
<dbReference type="Proteomes" id="UP000663825">
    <property type="component" value="Unassembled WGS sequence"/>
</dbReference>
<evidence type="ECO:0000313" key="7">
    <source>
        <dbReference type="EMBL" id="CAF4327341.1"/>
    </source>
</evidence>
<dbReference type="Proteomes" id="UP000663872">
    <property type="component" value="Unassembled WGS sequence"/>
</dbReference>
<dbReference type="Proteomes" id="UP000663865">
    <property type="component" value="Unassembled WGS sequence"/>
</dbReference>
<dbReference type="EMBL" id="CAJOBO010000052">
    <property type="protein sequence ID" value="CAF4112346.1"/>
    <property type="molecule type" value="Genomic_DNA"/>
</dbReference>
<comment type="caution">
    <text evidence="10">The sequence shown here is derived from an EMBL/GenBank/DDBJ whole genome shotgun (WGS) entry which is preliminary data.</text>
</comment>
<evidence type="ECO:0000313" key="9">
    <source>
        <dbReference type="EMBL" id="CAF4513252.1"/>
    </source>
</evidence>
<evidence type="ECO:0000313" key="6">
    <source>
        <dbReference type="EMBL" id="CAF4112346.1"/>
    </source>
</evidence>
<protein>
    <submittedName>
        <fullName evidence="10">Uncharacterized protein</fullName>
    </submittedName>
</protein>